<protein>
    <submittedName>
        <fullName evidence="2">HXXEE domain-containing protein</fullName>
    </submittedName>
</protein>
<dbReference type="AlphaFoldDB" id="A0A4R5G4P2"/>
<comment type="caution">
    <text evidence="2">The sequence shown here is derived from an EMBL/GenBank/DDBJ whole genome shotgun (WGS) entry which is preliminary data.</text>
</comment>
<reference evidence="2 3" key="1">
    <citation type="submission" date="2019-03" db="EMBL/GenBank/DDBJ databases">
        <authorList>
            <person name="Fan P."/>
        </authorList>
    </citation>
    <scope>NUCLEOTIDE SEQUENCE [LARGE SCALE GENOMIC DNA]</scope>
    <source>
        <strain evidence="2 3">KCJ4950</strain>
    </source>
</reference>
<keyword evidence="1" id="KW-1133">Transmembrane helix</keyword>
<dbReference type="Pfam" id="PF13787">
    <property type="entry name" value="HXXEE"/>
    <property type="match status" value="1"/>
</dbReference>
<evidence type="ECO:0000313" key="2">
    <source>
        <dbReference type="EMBL" id="TDE73144.1"/>
    </source>
</evidence>
<feature type="transmembrane region" description="Helical" evidence="1">
    <location>
        <begin position="41"/>
        <end position="62"/>
    </location>
</feature>
<dbReference type="InterPro" id="IPR025671">
    <property type="entry name" value="HXXEE"/>
</dbReference>
<proteinExistence type="predicted"/>
<organism evidence="2 3">
    <name type="scientific">Streptococcus vicugnae</name>
    <dbReference type="NCBI Taxonomy" id="2740579"/>
    <lineage>
        <taxon>Bacteria</taxon>
        <taxon>Bacillati</taxon>
        <taxon>Bacillota</taxon>
        <taxon>Bacilli</taxon>
        <taxon>Lactobacillales</taxon>
        <taxon>Streptococcaceae</taxon>
        <taxon>Streptococcus</taxon>
    </lineage>
</organism>
<gene>
    <name evidence="2" type="ORF">E0E04_04685</name>
</gene>
<name>A0A4R5G4P2_9STRE</name>
<dbReference type="EMBL" id="SJWY01000082">
    <property type="protein sequence ID" value="TDE73144.1"/>
    <property type="molecule type" value="Genomic_DNA"/>
</dbReference>
<accession>A0A4R5G4P2</accession>
<evidence type="ECO:0000313" key="3">
    <source>
        <dbReference type="Proteomes" id="UP000295231"/>
    </source>
</evidence>
<dbReference type="Proteomes" id="UP000295231">
    <property type="component" value="Unassembled WGS sequence"/>
</dbReference>
<keyword evidence="3" id="KW-1185">Reference proteome</keyword>
<sequence length="63" mass="7485">MIFPALFMIHEMEELIFMPKFVSSLPTSKKTKKIREYCKPLIFNLTVFEQLLLLLLILGISYY</sequence>
<keyword evidence="1" id="KW-0472">Membrane</keyword>
<feature type="non-terminal residue" evidence="2">
    <location>
        <position position="63"/>
    </location>
</feature>
<evidence type="ECO:0000256" key="1">
    <source>
        <dbReference type="SAM" id="Phobius"/>
    </source>
</evidence>
<keyword evidence="1" id="KW-0812">Transmembrane</keyword>
<dbReference type="RefSeq" id="WP_132869438.1">
    <property type="nucleotide sequence ID" value="NZ_SJWY01000082.1"/>
</dbReference>